<feature type="transmembrane region" description="Helical" evidence="1">
    <location>
        <begin position="141"/>
        <end position="160"/>
    </location>
</feature>
<name>A0ABQ7EMV8_BRACR</name>
<comment type="caution">
    <text evidence="2">The sequence shown here is derived from an EMBL/GenBank/DDBJ whole genome shotgun (WGS) entry which is preliminary data.</text>
</comment>
<dbReference type="EMBL" id="QGKV02000299">
    <property type="protein sequence ID" value="KAF3598141.1"/>
    <property type="molecule type" value="Genomic_DNA"/>
</dbReference>
<keyword evidence="1" id="KW-0812">Transmembrane</keyword>
<dbReference type="Proteomes" id="UP000266723">
    <property type="component" value="Unassembled WGS sequence"/>
</dbReference>
<dbReference type="SUPFAM" id="SSF57889">
    <property type="entry name" value="Cysteine-rich domain"/>
    <property type="match status" value="1"/>
</dbReference>
<gene>
    <name evidence="2" type="ORF">DY000_02028097</name>
</gene>
<evidence type="ECO:0000256" key="1">
    <source>
        <dbReference type="SAM" id="Phobius"/>
    </source>
</evidence>
<feature type="transmembrane region" description="Helical" evidence="1">
    <location>
        <begin position="167"/>
        <end position="188"/>
    </location>
</feature>
<reference evidence="2 3" key="1">
    <citation type="journal article" date="2020" name="BMC Genomics">
        <title>Intraspecific diversification of the crop wild relative Brassica cretica Lam. using demographic model selection.</title>
        <authorList>
            <person name="Kioukis A."/>
            <person name="Michalopoulou V.A."/>
            <person name="Briers L."/>
            <person name="Pirintsos S."/>
            <person name="Studholme D.J."/>
            <person name="Pavlidis P."/>
            <person name="Sarris P.F."/>
        </authorList>
    </citation>
    <scope>NUCLEOTIDE SEQUENCE [LARGE SCALE GENOMIC DNA]</scope>
    <source>
        <strain evidence="3">cv. PFS-1207/04</strain>
    </source>
</reference>
<sequence>MDGEERPNFTERCRLSDPLFPHSLRRRDNPPPSECFRCGPVRYEFEEGGWHYYCDICKVVFHNDSCHVFPQGMRHPHHPNHTLNTAIQYSETEIFSFNKNLFEISMLMAVVAIRYITKVLRLNQTRLVIGVKTSSAECFTIVINVISVWAFVASGKILLLRSQNRRGIIILSLFLITHFLYHAMFVGWRATKSHVTLVSHATT</sequence>
<organism evidence="2 3">
    <name type="scientific">Brassica cretica</name>
    <name type="common">Mustard</name>
    <dbReference type="NCBI Taxonomy" id="69181"/>
    <lineage>
        <taxon>Eukaryota</taxon>
        <taxon>Viridiplantae</taxon>
        <taxon>Streptophyta</taxon>
        <taxon>Embryophyta</taxon>
        <taxon>Tracheophyta</taxon>
        <taxon>Spermatophyta</taxon>
        <taxon>Magnoliopsida</taxon>
        <taxon>eudicotyledons</taxon>
        <taxon>Gunneridae</taxon>
        <taxon>Pentapetalae</taxon>
        <taxon>rosids</taxon>
        <taxon>malvids</taxon>
        <taxon>Brassicales</taxon>
        <taxon>Brassicaceae</taxon>
        <taxon>Brassiceae</taxon>
        <taxon>Brassica</taxon>
    </lineage>
</organism>
<dbReference type="InterPro" id="IPR046349">
    <property type="entry name" value="C1-like_sf"/>
</dbReference>
<protein>
    <recommendedName>
        <fullName evidence="4">DC1 domain-containing protein</fullName>
    </recommendedName>
</protein>
<evidence type="ECO:0000313" key="3">
    <source>
        <dbReference type="Proteomes" id="UP000266723"/>
    </source>
</evidence>
<evidence type="ECO:0000313" key="2">
    <source>
        <dbReference type="EMBL" id="KAF3598141.1"/>
    </source>
</evidence>
<keyword evidence="1" id="KW-1133">Transmembrane helix</keyword>
<proteinExistence type="predicted"/>
<evidence type="ECO:0008006" key="4">
    <source>
        <dbReference type="Google" id="ProtNLM"/>
    </source>
</evidence>
<keyword evidence="3" id="KW-1185">Reference proteome</keyword>
<accession>A0ABQ7EMV8</accession>
<keyword evidence="1" id="KW-0472">Membrane</keyword>